<comment type="caution">
    <text evidence="1">The sequence shown here is derived from an EMBL/GenBank/DDBJ whole genome shotgun (WGS) entry which is preliminary data.</text>
</comment>
<gene>
    <name evidence="1" type="ORF">V1478_013763</name>
</gene>
<evidence type="ECO:0000313" key="2">
    <source>
        <dbReference type="Proteomes" id="UP001607302"/>
    </source>
</evidence>
<dbReference type="Proteomes" id="UP001607302">
    <property type="component" value="Unassembled WGS sequence"/>
</dbReference>
<dbReference type="EMBL" id="JAUDFV010000154">
    <property type="protein sequence ID" value="KAL2716087.1"/>
    <property type="molecule type" value="Genomic_DNA"/>
</dbReference>
<organism evidence="1 2">
    <name type="scientific">Vespula squamosa</name>
    <name type="common">Southern yellow jacket</name>
    <name type="synonym">Wasp</name>
    <dbReference type="NCBI Taxonomy" id="30214"/>
    <lineage>
        <taxon>Eukaryota</taxon>
        <taxon>Metazoa</taxon>
        <taxon>Ecdysozoa</taxon>
        <taxon>Arthropoda</taxon>
        <taxon>Hexapoda</taxon>
        <taxon>Insecta</taxon>
        <taxon>Pterygota</taxon>
        <taxon>Neoptera</taxon>
        <taxon>Endopterygota</taxon>
        <taxon>Hymenoptera</taxon>
        <taxon>Apocrita</taxon>
        <taxon>Aculeata</taxon>
        <taxon>Vespoidea</taxon>
        <taxon>Vespidae</taxon>
        <taxon>Vespinae</taxon>
        <taxon>Vespula</taxon>
    </lineage>
</organism>
<protein>
    <submittedName>
        <fullName evidence="1">Uncharacterized protein</fullName>
    </submittedName>
</protein>
<reference evidence="1 2" key="1">
    <citation type="journal article" date="2024" name="Ann. Entomol. Soc. Am.">
        <title>Genomic analyses of the southern and eastern yellowjacket wasps (Hymenoptera: Vespidae) reveal evolutionary signatures of social life.</title>
        <authorList>
            <person name="Catto M.A."/>
            <person name="Caine P.B."/>
            <person name="Orr S.E."/>
            <person name="Hunt B.G."/>
            <person name="Goodisman M.A.D."/>
        </authorList>
    </citation>
    <scope>NUCLEOTIDE SEQUENCE [LARGE SCALE GENOMIC DNA]</scope>
    <source>
        <strain evidence="1">233</strain>
        <tissue evidence="1">Head and thorax</tissue>
    </source>
</reference>
<dbReference type="AlphaFoldDB" id="A0ABD2A624"/>
<proteinExistence type="predicted"/>
<evidence type="ECO:0000313" key="1">
    <source>
        <dbReference type="EMBL" id="KAL2716087.1"/>
    </source>
</evidence>
<accession>A0ABD2A624</accession>
<sequence>MASNLVSTNPYIHWCDSKGPKAGGNVHRCASTKLQLPVKQRRHLRDWIRADRMPDFVLRLMPDGDPNIFSNSTSTLPSLSVVSKILRLLEYFNVEKKNYSKIENMLDDSD</sequence>
<keyword evidence="2" id="KW-1185">Reference proteome</keyword>
<name>A0ABD2A624_VESSQ</name>